<dbReference type="PANTHER" id="PTHR43832:SF1">
    <property type="entry name" value="S-ADENOSYL-L-METHIONINE-DEPENDENT METHYLTRANSFERASES SUPERFAMILY PROTEIN"/>
    <property type="match status" value="1"/>
</dbReference>
<gene>
    <name evidence="2" type="ORF">M427DRAFT_157111</name>
</gene>
<dbReference type="PANTHER" id="PTHR43832">
    <property type="match status" value="1"/>
</dbReference>
<name>A0A139A7R5_GONPJ</name>
<dbReference type="STRING" id="1344416.A0A139A7R5"/>
<dbReference type="OMA" id="IAQHFFT"/>
<sequence>MLLTDLAEPLVDKGLLPDWREFIGALKKSSTIAIHTKEANKQHYEVPTQYFLKCLGARLKYSSCIYPSPDYTLPLIPDAVHKLLNELENRMLDTYAERAELVDGQRLLDLGCGWGSLCLFLAEKFPNSPITAISNSSTQRQYIESVCAKKGFKNVTVVTKDANMFEHIKNYEELFKKVSSWLVPETGRLFVHVFVHREWPHHFDTGEENSWMAKYFFTGGTMPSYDLFLHFPSHHLLLNRWAVDGRHYSLTLEPWRRLQDAHPTEITPVFEEAYAESAKNGDGDATARWNRWRVFYLACIELFAYDEGREWFVGNY</sequence>
<dbReference type="Gene3D" id="3.40.50.150">
    <property type="entry name" value="Vaccinia Virus protein VP39"/>
    <property type="match status" value="1"/>
</dbReference>
<organism evidence="2 3">
    <name type="scientific">Gonapodya prolifera (strain JEL478)</name>
    <name type="common">Monoblepharis prolifera</name>
    <dbReference type="NCBI Taxonomy" id="1344416"/>
    <lineage>
        <taxon>Eukaryota</taxon>
        <taxon>Fungi</taxon>
        <taxon>Fungi incertae sedis</taxon>
        <taxon>Chytridiomycota</taxon>
        <taxon>Chytridiomycota incertae sedis</taxon>
        <taxon>Monoblepharidomycetes</taxon>
        <taxon>Monoblepharidales</taxon>
        <taxon>Gonapodyaceae</taxon>
        <taxon>Gonapodya</taxon>
    </lineage>
</organism>
<proteinExistence type="inferred from homology"/>
<reference evidence="2 3" key="1">
    <citation type="journal article" date="2015" name="Genome Biol. Evol.">
        <title>Phylogenomic analyses indicate that early fungi evolved digesting cell walls of algal ancestors of land plants.</title>
        <authorList>
            <person name="Chang Y."/>
            <person name="Wang S."/>
            <person name="Sekimoto S."/>
            <person name="Aerts A.L."/>
            <person name="Choi C."/>
            <person name="Clum A."/>
            <person name="LaButti K.M."/>
            <person name="Lindquist E.A."/>
            <person name="Yee Ngan C."/>
            <person name="Ohm R.A."/>
            <person name="Salamov A.A."/>
            <person name="Grigoriev I.V."/>
            <person name="Spatafora J.W."/>
            <person name="Berbee M.L."/>
        </authorList>
    </citation>
    <scope>NUCLEOTIDE SEQUENCE [LARGE SCALE GENOMIC DNA]</scope>
    <source>
        <strain evidence="2 3">JEL478</strain>
    </source>
</reference>
<comment type="similarity">
    <text evidence="1">Belongs to the CFA/CMAS family.</text>
</comment>
<dbReference type="SUPFAM" id="SSF53335">
    <property type="entry name" value="S-adenosyl-L-methionine-dependent methyltransferases"/>
    <property type="match status" value="1"/>
</dbReference>
<dbReference type="Proteomes" id="UP000070544">
    <property type="component" value="Unassembled WGS sequence"/>
</dbReference>
<dbReference type="AlphaFoldDB" id="A0A139A7R5"/>
<dbReference type="EMBL" id="KQ965785">
    <property type="protein sequence ID" value="KXS12718.1"/>
    <property type="molecule type" value="Genomic_DNA"/>
</dbReference>
<evidence type="ECO:0000313" key="2">
    <source>
        <dbReference type="EMBL" id="KXS12718.1"/>
    </source>
</evidence>
<accession>A0A139A7R5</accession>
<dbReference type="CDD" id="cd02440">
    <property type="entry name" value="AdoMet_MTases"/>
    <property type="match status" value="1"/>
</dbReference>
<evidence type="ECO:0000256" key="1">
    <source>
        <dbReference type="ARBA" id="ARBA00010815"/>
    </source>
</evidence>
<keyword evidence="3" id="KW-1185">Reference proteome</keyword>
<dbReference type="Pfam" id="PF02353">
    <property type="entry name" value="CMAS"/>
    <property type="match status" value="1"/>
</dbReference>
<protein>
    <submittedName>
        <fullName evidence="2">Putative cyclopropane-fatty-acyl-phospholipid synthase protein</fullName>
    </submittedName>
</protein>
<evidence type="ECO:0000313" key="3">
    <source>
        <dbReference type="Proteomes" id="UP000070544"/>
    </source>
</evidence>
<dbReference type="InterPro" id="IPR029063">
    <property type="entry name" value="SAM-dependent_MTases_sf"/>
</dbReference>
<dbReference type="OrthoDB" id="506498at2759"/>